<dbReference type="EMBL" id="QXFX01005361">
    <property type="protein sequence ID" value="KAE9060961.1"/>
    <property type="molecule type" value="Genomic_DNA"/>
</dbReference>
<evidence type="ECO:0000313" key="4">
    <source>
        <dbReference type="EMBL" id="KAE9320115.1"/>
    </source>
</evidence>
<dbReference type="AlphaFoldDB" id="A0A6A3DCD0"/>
<evidence type="ECO:0000313" key="7">
    <source>
        <dbReference type="Proteomes" id="UP000476176"/>
    </source>
</evidence>
<evidence type="ECO:0000313" key="6">
    <source>
        <dbReference type="Proteomes" id="UP000437068"/>
    </source>
</evidence>
<comment type="caution">
    <text evidence="1">The sequence shown here is derived from an EMBL/GenBank/DDBJ whole genome shotgun (WGS) entry which is preliminary data.</text>
</comment>
<evidence type="ECO:0000313" key="5">
    <source>
        <dbReference type="Proteomes" id="UP000429523"/>
    </source>
</evidence>
<evidence type="ECO:0000313" key="3">
    <source>
        <dbReference type="EMBL" id="KAE9165331.1"/>
    </source>
</evidence>
<accession>A0A6A3DCD0</accession>
<evidence type="ECO:0000313" key="2">
    <source>
        <dbReference type="EMBL" id="KAE9060961.1"/>
    </source>
</evidence>
<dbReference type="Proteomes" id="UP000437068">
    <property type="component" value="Unassembled WGS sequence"/>
</dbReference>
<protein>
    <submittedName>
        <fullName evidence="1">Uncharacterized protein</fullName>
    </submittedName>
</protein>
<dbReference type="EMBL" id="QXGF01005045">
    <property type="protein sequence ID" value="KAE8919039.1"/>
    <property type="molecule type" value="Genomic_DNA"/>
</dbReference>
<organism evidence="1 5">
    <name type="scientific">Phytophthora fragariae</name>
    <dbReference type="NCBI Taxonomy" id="53985"/>
    <lineage>
        <taxon>Eukaryota</taxon>
        <taxon>Sar</taxon>
        <taxon>Stramenopiles</taxon>
        <taxon>Oomycota</taxon>
        <taxon>Peronosporomycetes</taxon>
        <taxon>Peronosporales</taxon>
        <taxon>Peronosporaceae</taxon>
        <taxon>Phytophthora</taxon>
    </lineage>
</organism>
<dbReference type="EMBL" id="QXGC01005428">
    <property type="protein sequence ID" value="KAE9165331.1"/>
    <property type="molecule type" value="Genomic_DNA"/>
</dbReference>
<dbReference type="Proteomes" id="UP000488956">
    <property type="component" value="Unassembled WGS sequence"/>
</dbReference>
<evidence type="ECO:0000313" key="1">
    <source>
        <dbReference type="EMBL" id="KAE8919039.1"/>
    </source>
</evidence>
<dbReference type="Proteomes" id="UP000429523">
    <property type="component" value="Unassembled WGS sequence"/>
</dbReference>
<dbReference type="EMBL" id="QXGE01000208">
    <property type="protein sequence ID" value="KAE9320115.1"/>
    <property type="molecule type" value="Genomic_DNA"/>
</dbReference>
<name>A0A6A3DCD0_9STRA</name>
<sequence>MNVGHGHTSSGLCSNELVNGCYGSVGDIPSRTLPMSRVHTNVT</sequence>
<dbReference type="Proteomes" id="UP000476176">
    <property type="component" value="Unassembled WGS sequence"/>
</dbReference>
<reference evidence="5 6" key="1">
    <citation type="submission" date="2018-08" db="EMBL/GenBank/DDBJ databases">
        <title>Genomic investigation of the strawberry pathogen Phytophthora fragariae indicates pathogenicity is determined by transcriptional variation in three key races.</title>
        <authorList>
            <person name="Adams T.M."/>
            <person name="Armitage A.D."/>
            <person name="Sobczyk M.K."/>
            <person name="Bates H.J."/>
            <person name="Dunwell J.M."/>
            <person name="Nellist C.F."/>
            <person name="Harrison R.J."/>
        </authorList>
    </citation>
    <scope>NUCLEOTIDE SEQUENCE [LARGE SCALE GENOMIC DNA]</scope>
    <source>
        <strain evidence="4 6">A4</strain>
        <strain evidence="3 7">BC-23</strain>
        <strain evidence="1 5">NOV-9</strain>
        <strain evidence="2 8">ONT-3</strain>
    </source>
</reference>
<proteinExistence type="predicted"/>
<evidence type="ECO:0000313" key="8">
    <source>
        <dbReference type="Proteomes" id="UP000488956"/>
    </source>
</evidence>
<gene>
    <name evidence="4" type="ORF">PF001_g5555</name>
    <name evidence="3" type="ORF">PF004_g29536</name>
    <name evidence="1" type="ORF">PF009_g30649</name>
    <name evidence="2" type="ORF">PF010_g30006</name>
</gene>